<reference evidence="1" key="1">
    <citation type="submission" date="2020-04" db="EMBL/GenBank/DDBJ databases">
        <authorList>
            <person name="Zhang T."/>
        </authorList>
    </citation>
    <scope>NUCLEOTIDE SEQUENCE</scope>
    <source>
        <strain evidence="1">HKST-UBA02</strain>
    </source>
</reference>
<dbReference type="PANTHER" id="PTHR30348:SF4">
    <property type="entry name" value="DUF72 DOMAIN-CONTAINING PROTEIN"/>
    <property type="match status" value="1"/>
</dbReference>
<dbReference type="EMBL" id="JAGQHS010000012">
    <property type="protein sequence ID" value="MCA9754906.1"/>
    <property type="molecule type" value="Genomic_DNA"/>
</dbReference>
<dbReference type="AlphaFoldDB" id="A0A956NAR8"/>
<dbReference type="InterPro" id="IPR036520">
    <property type="entry name" value="UPF0759_sf"/>
</dbReference>
<organism evidence="1 2">
    <name type="scientific">Eiseniibacteriota bacterium</name>
    <dbReference type="NCBI Taxonomy" id="2212470"/>
    <lineage>
        <taxon>Bacteria</taxon>
        <taxon>Candidatus Eiseniibacteriota</taxon>
    </lineage>
</organism>
<proteinExistence type="predicted"/>
<protein>
    <submittedName>
        <fullName evidence="1">DUF72 domain-containing protein</fullName>
    </submittedName>
</protein>
<accession>A0A956NAR8</accession>
<comment type="caution">
    <text evidence="1">The sequence shown here is derived from an EMBL/GenBank/DDBJ whole genome shotgun (WGS) entry which is preliminary data.</text>
</comment>
<gene>
    <name evidence="1" type="ORF">KDA27_03820</name>
</gene>
<evidence type="ECO:0000313" key="1">
    <source>
        <dbReference type="EMBL" id="MCA9754906.1"/>
    </source>
</evidence>
<dbReference type="SUPFAM" id="SSF117396">
    <property type="entry name" value="TM1631-like"/>
    <property type="match status" value="1"/>
</dbReference>
<dbReference type="InterPro" id="IPR002763">
    <property type="entry name" value="DUF72"/>
</dbReference>
<dbReference type="Proteomes" id="UP000739538">
    <property type="component" value="Unassembled WGS sequence"/>
</dbReference>
<name>A0A956NAR8_UNCEI</name>
<evidence type="ECO:0000313" key="2">
    <source>
        <dbReference type="Proteomes" id="UP000739538"/>
    </source>
</evidence>
<dbReference type="Gene3D" id="3.20.20.410">
    <property type="entry name" value="Protein of unknown function UPF0759"/>
    <property type="match status" value="1"/>
</dbReference>
<reference evidence="1" key="2">
    <citation type="journal article" date="2021" name="Microbiome">
        <title>Successional dynamics and alternative stable states in a saline activated sludge microbial community over 9 years.</title>
        <authorList>
            <person name="Wang Y."/>
            <person name="Ye J."/>
            <person name="Ju F."/>
            <person name="Liu L."/>
            <person name="Boyd J.A."/>
            <person name="Deng Y."/>
            <person name="Parks D.H."/>
            <person name="Jiang X."/>
            <person name="Yin X."/>
            <person name="Woodcroft B.J."/>
            <person name="Tyson G.W."/>
            <person name="Hugenholtz P."/>
            <person name="Polz M.F."/>
            <person name="Zhang T."/>
        </authorList>
    </citation>
    <scope>NUCLEOTIDE SEQUENCE</scope>
    <source>
        <strain evidence="1">HKST-UBA02</strain>
    </source>
</reference>
<dbReference type="Pfam" id="PF01904">
    <property type="entry name" value="DUF72"/>
    <property type="match status" value="1"/>
</dbReference>
<dbReference type="PANTHER" id="PTHR30348">
    <property type="entry name" value="UNCHARACTERIZED PROTEIN YECE"/>
    <property type="match status" value="1"/>
</dbReference>
<sequence>MSLFPGGLELDISGLPERLHLGTSSFSSADWVGPFYPLGSRPADFLGEYAARLRTVEIDATWHALPAIKTVESWARRVPDHFVFSLKVPKTISHELYLEGCEEEWTEFLRALEPLGAKRGPLVLQFPYVSKQQSPEEWETGADFCRRLARFLPLVPKDVRLVVEVRNDHWVAEPLLDLLRKHGAALALVEYYTMPSGPTVLEQVDAITSDFAYARLLGNHREMDLMVAKARQEGLRKGDWESLIVDREAETRAWVPAVQSLLGRNLDVFVYFNNHFAGFAPGSLDLFLRCWRDGVA</sequence>